<name>A0AAU8G7W4_9CHLR</name>
<dbReference type="InterPro" id="IPR029058">
    <property type="entry name" value="AB_hydrolase_fold"/>
</dbReference>
<dbReference type="PANTHER" id="PTHR32268:SF11">
    <property type="entry name" value="HOMOSERINE O-ACETYLTRANSFERASE"/>
    <property type="match status" value="1"/>
</dbReference>
<comment type="catalytic activity">
    <reaction evidence="7">
        <text>L-homoserine + acetyl-CoA = O-acetyl-L-homoserine + CoA</text>
        <dbReference type="Rhea" id="RHEA:13701"/>
        <dbReference type="ChEBI" id="CHEBI:57287"/>
        <dbReference type="ChEBI" id="CHEBI:57288"/>
        <dbReference type="ChEBI" id="CHEBI:57476"/>
        <dbReference type="ChEBI" id="CHEBI:57716"/>
        <dbReference type="EC" id="2.3.1.31"/>
    </reaction>
</comment>
<keyword evidence="4 7" id="KW-0808">Transferase</keyword>
<feature type="binding site" evidence="7">
    <location>
        <position position="222"/>
    </location>
    <ligand>
        <name>substrate</name>
    </ligand>
</feature>
<dbReference type="EMBL" id="CP159307">
    <property type="protein sequence ID" value="XCH33014.1"/>
    <property type="molecule type" value="Genomic_DNA"/>
</dbReference>
<dbReference type="Gene3D" id="1.10.1740.110">
    <property type="match status" value="1"/>
</dbReference>
<dbReference type="SUPFAM" id="SSF53474">
    <property type="entry name" value="alpha/beta-Hydrolases"/>
    <property type="match status" value="1"/>
</dbReference>
<dbReference type="HAMAP" id="MF_00296">
    <property type="entry name" value="MetX_acyltransf"/>
    <property type="match status" value="1"/>
</dbReference>
<dbReference type="Gene3D" id="3.40.50.1820">
    <property type="entry name" value="alpha/beta hydrolase"/>
    <property type="match status" value="1"/>
</dbReference>
<evidence type="ECO:0000259" key="9">
    <source>
        <dbReference type="Pfam" id="PF00561"/>
    </source>
</evidence>
<evidence type="ECO:0000256" key="8">
    <source>
        <dbReference type="PIRSR" id="PIRSR000443-1"/>
    </source>
</evidence>
<dbReference type="NCBIfam" id="NF001209">
    <property type="entry name" value="PRK00175.1"/>
    <property type="match status" value="1"/>
</dbReference>
<dbReference type="InterPro" id="IPR000073">
    <property type="entry name" value="AB_hydrolase_1"/>
</dbReference>
<feature type="active site" evidence="7 8">
    <location>
        <position position="349"/>
    </location>
</feature>
<keyword evidence="5 7" id="KW-0486">Methionine biosynthesis</keyword>
<evidence type="ECO:0000256" key="4">
    <source>
        <dbReference type="ARBA" id="ARBA00022679"/>
    </source>
</evidence>
<reference evidence="10" key="1">
    <citation type="submission" date="2024-06" db="EMBL/GenBank/DDBJ databases">
        <title>A Novel Isolate, Dehalogenimonas sp. Strain 4OHTPN, Dechlorinates Aromatic 4 Hydroxy chlorothalonil by a Novel Reductive Dehalogenase.</title>
        <authorList>
            <person name="Liu G."/>
        </authorList>
    </citation>
    <scope>NUCLEOTIDE SEQUENCE</scope>
    <source>
        <strain evidence="10">4OHTPN</strain>
    </source>
</reference>
<evidence type="ECO:0000256" key="5">
    <source>
        <dbReference type="ARBA" id="ARBA00023167"/>
    </source>
</evidence>
<dbReference type="EC" id="2.3.1.31" evidence="7"/>
<comment type="subcellular location">
    <subcellularLocation>
        <location evidence="7">Cytoplasm</location>
    </subcellularLocation>
</comment>
<feature type="domain" description="AB hydrolase-1" evidence="9">
    <location>
        <begin position="49"/>
        <end position="355"/>
    </location>
</feature>
<dbReference type="GO" id="GO:0004414">
    <property type="term" value="F:homoserine O-acetyltransferase activity"/>
    <property type="evidence" value="ECO:0007669"/>
    <property type="project" value="UniProtKB-UniRule"/>
</dbReference>
<protein>
    <recommendedName>
        <fullName evidence="7">Homoserine O-acetyltransferase</fullName>
        <shortName evidence="7">HAT</shortName>
        <ecNumber evidence="7">2.3.1.31</ecNumber>
    </recommendedName>
    <alternativeName>
        <fullName evidence="7">Homoserine transacetylase</fullName>
        <shortName evidence="7">HTA</shortName>
    </alternativeName>
</protein>
<feature type="binding site" evidence="7">
    <location>
        <position position="350"/>
    </location>
    <ligand>
        <name>substrate</name>
    </ligand>
</feature>
<evidence type="ECO:0000256" key="2">
    <source>
        <dbReference type="ARBA" id="ARBA00022490"/>
    </source>
</evidence>
<evidence type="ECO:0000313" key="10">
    <source>
        <dbReference type="EMBL" id="XCH33014.1"/>
    </source>
</evidence>
<sequence>MIDTAKNEIDLARTEYLNLDQLELESGEVLSPVTLAYETFGRLNAAITNAVLICHALTGDAHVASAGAGGKPGWWDNMVGPGKAFDTDEFFIICSNVIGGCRGSTGPSSIDSKTGKPYCLDFPVITIGDMVAAQAKLVERLGIERLLAVAGGSMGGMQSLAWAVKYPERVGSVIAIATTARHSPQQIAFNEVGRQAVLADPNFNNGQYYGGKSPERGLATARMVGHITYMSDESMAKKFGRRFRESASAQKFAADFEVAGYLQYKGDNFVRRFDANSYLYITRAIDLFDLGEGKELQEKLAAARRAPFLVIAFKSDWLYPAAQSRELVKACKLAGIDVTYCEINSSYGHDAFLVETDEETHLVGHFLQKVSREAAVKVEPR</sequence>
<feature type="active site" description="Nucleophile" evidence="7 8">
    <location>
        <position position="153"/>
    </location>
</feature>
<feature type="active site" evidence="7 8">
    <location>
        <position position="316"/>
    </location>
</feature>
<evidence type="ECO:0000256" key="6">
    <source>
        <dbReference type="ARBA" id="ARBA00023315"/>
    </source>
</evidence>
<gene>
    <name evidence="7" type="primary">metXA</name>
    <name evidence="10" type="ORF">ABV300_07635</name>
</gene>
<comment type="caution">
    <text evidence="7">Lacks conserved residue(s) required for the propagation of feature annotation.</text>
</comment>
<dbReference type="NCBIfam" id="TIGR01392">
    <property type="entry name" value="homoserO_Ac_trn"/>
    <property type="match status" value="1"/>
</dbReference>
<evidence type="ECO:0000256" key="3">
    <source>
        <dbReference type="ARBA" id="ARBA00022605"/>
    </source>
</evidence>
<comment type="similarity">
    <text evidence="7">Belongs to the AB hydrolase superfamily. MetX family.</text>
</comment>
<comment type="function">
    <text evidence="7">Transfers an acetyl group from acetyl-CoA to L-homoserine, forming acetyl-L-homoserine.</text>
</comment>
<proteinExistence type="inferred from homology"/>
<evidence type="ECO:0000256" key="7">
    <source>
        <dbReference type="HAMAP-Rule" id="MF_00296"/>
    </source>
</evidence>
<dbReference type="PANTHER" id="PTHR32268">
    <property type="entry name" value="HOMOSERINE O-ACETYLTRANSFERASE"/>
    <property type="match status" value="1"/>
</dbReference>
<accession>A0AAU8G7W4</accession>
<comment type="subunit">
    <text evidence="1 7">Homodimer.</text>
</comment>
<dbReference type="GO" id="GO:0005737">
    <property type="term" value="C:cytoplasm"/>
    <property type="evidence" value="ECO:0007669"/>
    <property type="project" value="UniProtKB-SubCell"/>
</dbReference>
<dbReference type="InterPro" id="IPR008220">
    <property type="entry name" value="HAT_MetX-like"/>
</dbReference>
<dbReference type="GO" id="GO:0009086">
    <property type="term" value="P:methionine biosynthetic process"/>
    <property type="evidence" value="ECO:0007669"/>
    <property type="project" value="UniProtKB-UniRule"/>
</dbReference>
<dbReference type="FunFam" id="1.10.1740.110:FF:000001">
    <property type="entry name" value="Homoserine O-acetyltransferase"/>
    <property type="match status" value="1"/>
</dbReference>
<dbReference type="PIRSF" id="PIRSF000443">
    <property type="entry name" value="Homoser_Ac_trans"/>
    <property type="match status" value="1"/>
</dbReference>
<dbReference type="AlphaFoldDB" id="A0AAU8G7W4"/>
<dbReference type="Pfam" id="PF00561">
    <property type="entry name" value="Abhydrolase_1"/>
    <property type="match status" value="1"/>
</dbReference>
<organism evidence="10">
    <name type="scientific">Dehalogenimonas sp. 4OHTPN</name>
    <dbReference type="NCBI Taxonomy" id="3166643"/>
    <lineage>
        <taxon>Bacteria</taxon>
        <taxon>Bacillati</taxon>
        <taxon>Chloroflexota</taxon>
        <taxon>Dehalococcoidia</taxon>
        <taxon>Dehalococcoidales</taxon>
        <taxon>Dehalococcoidaceae</taxon>
        <taxon>Dehalogenimonas</taxon>
    </lineage>
</organism>
<dbReference type="GO" id="GO:0009092">
    <property type="term" value="P:homoserine metabolic process"/>
    <property type="evidence" value="ECO:0007669"/>
    <property type="project" value="TreeGrafter"/>
</dbReference>
<dbReference type="RefSeq" id="WP_353714271.1">
    <property type="nucleotide sequence ID" value="NZ_CP159307.1"/>
</dbReference>
<keyword evidence="6 7" id="KW-0012">Acyltransferase</keyword>
<comment type="pathway">
    <text evidence="7">Amino-acid biosynthesis; L-methionine biosynthesis via de novo pathway; O-acetyl-L-homoserine from L-homoserine: step 1/1.</text>
</comment>
<keyword evidence="2 7" id="KW-0963">Cytoplasm</keyword>
<keyword evidence="3 7" id="KW-0028">Amino-acid biosynthesis</keyword>
<evidence type="ECO:0000256" key="1">
    <source>
        <dbReference type="ARBA" id="ARBA00011738"/>
    </source>
</evidence>